<dbReference type="PANTHER" id="PTHR42928">
    <property type="entry name" value="TRICARBOXYLATE-BINDING PROTEIN"/>
    <property type="match status" value="1"/>
</dbReference>
<dbReference type="InterPro" id="IPR005064">
    <property type="entry name" value="BUG"/>
</dbReference>
<gene>
    <name evidence="3" type="ORF">MMF98_22665</name>
</gene>
<dbReference type="EMBL" id="JALGBI010000003">
    <property type="protein sequence ID" value="MCJ0766027.1"/>
    <property type="molecule type" value="Genomic_DNA"/>
</dbReference>
<evidence type="ECO:0000256" key="2">
    <source>
        <dbReference type="SAM" id="SignalP"/>
    </source>
</evidence>
<accession>A0A9X2ARZ1</accession>
<feature type="chain" id="PRO_5040817618" evidence="2">
    <location>
        <begin position="28"/>
        <end position="328"/>
    </location>
</feature>
<dbReference type="PIRSF" id="PIRSF017082">
    <property type="entry name" value="YflP"/>
    <property type="match status" value="1"/>
</dbReference>
<dbReference type="SUPFAM" id="SSF53850">
    <property type="entry name" value="Periplasmic binding protein-like II"/>
    <property type="match status" value="1"/>
</dbReference>
<evidence type="ECO:0000313" key="4">
    <source>
        <dbReference type="Proteomes" id="UP001139447"/>
    </source>
</evidence>
<dbReference type="AlphaFoldDB" id="A0A9X2ARZ1"/>
<evidence type="ECO:0000313" key="3">
    <source>
        <dbReference type="EMBL" id="MCJ0766027.1"/>
    </source>
</evidence>
<reference evidence="3" key="1">
    <citation type="submission" date="2022-03" db="EMBL/GenBank/DDBJ databases">
        <authorList>
            <person name="Woo C.Y."/>
        </authorList>
    </citation>
    <scope>NUCLEOTIDE SEQUENCE</scope>
    <source>
        <strain evidence="3">CYS-02</strain>
    </source>
</reference>
<sequence>MKSLRKRTLLAAGAAALLAGTASLALAQASWPNQPVKLIVPFPPAGGTDVVSRLVAEKIATATQWVIVIDNRPGAGGNIGLDAVAKSRADGYTLGMGQTANLAINPTLYRKMPYDALKDFVPVALVAGQPVVLVVRADAPYKSLSDLVVTAKARPGTLSMASAGNGTVGHLSGELFGQRAGIKFLHVPYKGAGPAATDLMGGQVDFYFATPQTAIPLIKGGKLRALAVTSIKRVPVLPDVPTVDESGYKGFEASDWKALVAPAGTPPEVVKKLNAAVDRALGQPDTLSRLLSEGSVPLGGSPERFAQFLKAEHARWGEAIRKAGVQLD</sequence>
<keyword evidence="4" id="KW-1185">Reference proteome</keyword>
<comment type="caution">
    <text evidence="3">The sequence shown here is derived from an EMBL/GenBank/DDBJ whole genome shotgun (WGS) entry which is preliminary data.</text>
</comment>
<keyword evidence="2" id="KW-0732">Signal</keyword>
<dbReference type="PANTHER" id="PTHR42928:SF5">
    <property type="entry name" value="BLR1237 PROTEIN"/>
    <property type="match status" value="1"/>
</dbReference>
<dbReference type="InterPro" id="IPR006311">
    <property type="entry name" value="TAT_signal"/>
</dbReference>
<comment type="similarity">
    <text evidence="1">Belongs to the UPF0065 (bug) family.</text>
</comment>
<dbReference type="Pfam" id="PF03401">
    <property type="entry name" value="TctC"/>
    <property type="match status" value="1"/>
</dbReference>
<feature type="signal peptide" evidence="2">
    <location>
        <begin position="1"/>
        <end position="27"/>
    </location>
</feature>
<dbReference type="Gene3D" id="3.40.190.150">
    <property type="entry name" value="Bordetella uptake gene, domain 1"/>
    <property type="match status" value="1"/>
</dbReference>
<dbReference type="RefSeq" id="WP_243309602.1">
    <property type="nucleotide sequence ID" value="NZ_JALGBI010000003.1"/>
</dbReference>
<evidence type="ECO:0000256" key="1">
    <source>
        <dbReference type="ARBA" id="ARBA00006987"/>
    </source>
</evidence>
<dbReference type="Gene3D" id="3.40.190.10">
    <property type="entry name" value="Periplasmic binding protein-like II"/>
    <property type="match status" value="1"/>
</dbReference>
<dbReference type="CDD" id="cd13578">
    <property type="entry name" value="PBP2_Bug27"/>
    <property type="match status" value="1"/>
</dbReference>
<protein>
    <submittedName>
        <fullName evidence="3">Tripartite tricarboxylate transporter substrate binding protein</fullName>
    </submittedName>
</protein>
<dbReference type="InterPro" id="IPR042100">
    <property type="entry name" value="Bug_dom1"/>
</dbReference>
<organism evidence="3 4">
    <name type="scientific">Variovorax terrae</name>
    <dbReference type="NCBI Taxonomy" id="2923278"/>
    <lineage>
        <taxon>Bacteria</taxon>
        <taxon>Pseudomonadati</taxon>
        <taxon>Pseudomonadota</taxon>
        <taxon>Betaproteobacteria</taxon>
        <taxon>Burkholderiales</taxon>
        <taxon>Comamonadaceae</taxon>
        <taxon>Variovorax</taxon>
    </lineage>
</organism>
<dbReference type="PROSITE" id="PS51318">
    <property type="entry name" value="TAT"/>
    <property type="match status" value="1"/>
</dbReference>
<proteinExistence type="inferred from homology"/>
<name>A0A9X2ARZ1_9BURK</name>
<dbReference type="Proteomes" id="UP001139447">
    <property type="component" value="Unassembled WGS sequence"/>
</dbReference>